<evidence type="ECO:0000313" key="2">
    <source>
        <dbReference type="EMBL" id="KAI3432741.1"/>
    </source>
</evidence>
<dbReference type="OrthoDB" id="21471at2759"/>
<feature type="compositionally biased region" description="Polar residues" evidence="1">
    <location>
        <begin position="227"/>
        <end position="236"/>
    </location>
</feature>
<evidence type="ECO:0000313" key="3">
    <source>
        <dbReference type="Proteomes" id="UP001055712"/>
    </source>
</evidence>
<organism evidence="2 3">
    <name type="scientific">Chlorella vulgaris</name>
    <name type="common">Green alga</name>
    <dbReference type="NCBI Taxonomy" id="3077"/>
    <lineage>
        <taxon>Eukaryota</taxon>
        <taxon>Viridiplantae</taxon>
        <taxon>Chlorophyta</taxon>
        <taxon>core chlorophytes</taxon>
        <taxon>Trebouxiophyceae</taxon>
        <taxon>Chlorellales</taxon>
        <taxon>Chlorellaceae</taxon>
        <taxon>Chlorella clade</taxon>
        <taxon>Chlorella</taxon>
    </lineage>
</organism>
<feature type="region of interest" description="Disordered" evidence="1">
    <location>
        <begin position="222"/>
        <end position="241"/>
    </location>
</feature>
<dbReference type="GO" id="GO:0005737">
    <property type="term" value="C:cytoplasm"/>
    <property type="evidence" value="ECO:0007669"/>
    <property type="project" value="TreeGrafter"/>
</dbReference>
<dbReference type="Proteomes" id="UP001055712">
    <property type="component" value="Unassembled WGS sequence"/>
</dbReference>
<reference evidence="2" key="2">
    <citation type="submission" date="2020-11" db="EMBL/GenBank/DDBJ databases">
        <authorList>
            <person name="Cecchin M."/>
            <person name="Marcolungo L."/>
            <person name="Rossato M."/>
            <person name="Girolomoni L."/>
            <person name="Cosentino E."/>
            <person name="Cuine S."/>
            <person name="Li-Beisson Y."/>
            <person name="Delledonne M."/>
            <person name="Ballottari M."/>
        </authorList>
    </citation>
    <scope>NUCLEOTIDE SEQUENCE</scope>
    <source>
        <strain evidence="2">211/11P</strain>
        <tissue evidence="2">Whole cell</tissue>
    </source>
</reference>
<sequence length="316" mass="33304">MGQTVTKQQPHGDRMPKLSAEARALCRSKHVKRLIKTQQLAPCWTPLKDEQGHECPVCEESYIRLNRTGCCDQEICTECFMTTVASCDAAWCPYCQVEALQVFLPRTSAPASSRATVRRGAAAQQAAANKTANRSELSKQLAASGSLHYDATCVQRLAPALAAVGVPLGKSSSLCQLACANGPSTTGTAVLPCGSSPAGTPVGSPQYRGLLSSPASGIPVGSPLSRGWSSTPSFAPSTPVPGQRMQAAIARTDSNLRHAQAIQRSDSPTARRESEWLQRLSAADAAVRQAMVRVDSQRLDACAASGRSSPQSSAVL</sequence>
<accession>A0A9D4TRG0</accession>
<evidence type="ECO:0000256" key="1">
    <source>
        <dbReference type="SAM" id="MobiDB-lite"/>
    </source>
</evidence>
<protein>
    <recommendedName>
        <fullName evidence="4">RING-type domain-containing protein</fullName>
    </recommendedName>
</protein>
<keyword evidence="3" id="KW-1185">Reference proteome</keyword>
<dbReference type="PANTHER" id="PTHR31315">
    <property type="entry name" value="PROTEIN SIP5"/>
    <property type="match status" value="1"/>
</dbReference>
<evidence type="ECO:0008006" key="4">
    <source>
        <dbReference type="Google" id="ProtNLM"/>
    </source>
</evidence>
<dbReference type="SUPFAM" id="SSF57850">
    <property type="entry name" value="RING/U-box"/>
    <property type="match status" value="1"/>
</dbReference>
<comment type="caution">
    <text evidence="2">The sequence shown here is derived from an EMBL/GenBank/DDBJ whole genome shotgun (WGS) entry which is preliminary data.</text>
</comment>
<name>A0A9D4TRG0_CHLVU</name>
<reference evidence="2" key="1">
    <citation type="journal article" date="2019" name="Plant J.">
        <title>Chlorella vulgaris genome assembly and annotation reveals the molecular basis for metabolic acclimation to high light conditions.</title>
        <authorList>
            <person name="Cecchin M."/>
            <person name="Marcolungo L."/>
            <person name="Rossato M."/>
            <person name="Girolomoni L."/>
            <person name="Cosentino E."/>
            <person name="Cuine S."/>
            <person name="Li-Beisson Y."/>
            <person name="Delledonne M."/>
            <person name="Ballottari M."/>
        </authorList>
    </citation>
    <scope>NUCLEOTIDE SEQUENCE</scope>
    <source>
        <strain evidence="2">211/11P</strain>
    </source>
</reference>
<dbReference type="PANTHER" id="PTHR31315:SF1">
    <property type="entry name" value="PROTEIN SIP5"/>
    <property type="match status" value="1"/>
</dbReference>
<gene>
    <name evidence="2" type="ORF">D9Q98_004282</name>
</gene>
<dbReference type="AlphaFoldDB" id="A0A9D4TRG0"/>
<proteinExistence type="predicted"/>
<dbReference type="EMBL" id="SIDB01000005">
    <property type="protein sequence ID" value="KAI3432741.1"/>
    <property type="molecule type" value="Genomic_DNA"/>
</dbReference>
<dbReference type="InterPro" id="IPR039301">
    <property type="entry name" value="Sip5/DA2"/>
</dbReference>